<dbReference type="InterPro" id="IPR011006">
    <property type="entry name" value="CheY-like_superfamily"/>
</dbReference>
<dbReference type="CDD" id="cd00082">
    <property type="entry name" value="HisKA"/>
    <property type="match status" value="1"/>
</dbReference>
<feature type="domain" description="Histidine kinase" evidence="11">
    <location>
        <begin position="273"/>
        <end position="496"/>
    </location>
</feature>
<dbReference type="Pfam" id="PF00512">
    <property type="entry name" value="HisKA"/>
    <property type="match status" value="1"/>
</dbReference>
<dbReference type="Pfam" id="PF00072">
    <property type="entry name" value="Response_reg"/>
    <property type="match status" value="2"/>
</dbReference>
<evidence type="ECO:0000259" key="11">
    <source>
        <dbReference type="PROSITE" id="PS50109"/>
    </source>
</evidence>
<evidence type="ECO:0000256" key="1">
    <source>
        <dbReference type="ARBA" id="ARBA00000085"/>
    </source>
</evidence>
<comment type="caution">
    <text evidence="14">The sequence shown here is derived from an EMBL/GenBank/DDBJ whole genome shotgun (WGS) entry which is preliminary data.</text>
</comment>
<dbReference type="SUPFAM" id="SSF55785">
    <property type="entry name" value="PYP-like sensor domain (PAS domain)"/>
    <property type="match status" value="1"/>
</dbReference>
<evidence type="ECO:0000256" key="7">
    <source>
        <dbReference type="ARBA" id="ARBA00022840"/>
    </source>
</evidence>
<dbReference type="InterPro" id="IPR005467">
    <property type="entry name" value="His_kinase_dom"/>
</dbReference>
<dbReference type="PROSITE" id="PS50112">
    <property type="entry name" value="PAS"/>
    <property type="match status" value="1"/>
</dbReference>
<dbReference type="PRINTS" id="PR00344">
    <property type="entry name" value="BCTRLSENSOR"/>
</dbReference>
<feature type="region of interest" description="Disordered" evidence="10">
    <location>
        <begin position="198"/>
        <end position="218"/>
    </location>
</feature>
<dbReference type="InterPro" id="IPR035965">
    <property type="entry name" value="PAS-like_dom_sf"/>
</dbReference>
<name>A0ABV7LAZ3_9PROT</name>
<comment type="catalytic activity">
    <reaction evidence="1">
        <text>ATP + protein L-histidine = ADP + protein N-phospho-L-histidine.</text>
        <dbReference type="EC" id="2.7.13.3"/>
    </reaction>
</comment>
<dbReference type="SUPFAM" id="SSF47384">
    <property type="entry name" value="Homodimeric domain of signal transducing histidine kinase"/>
    <property type="match status" value="1"/>
</dbReference>
<dbReference type="SMART" id="SM00448">
    <property type="entry name" value="REC"/>
    <property type="match status" value="2"/>
</dbReference>
<reference evidence="15" key="1">
    <citation type="journal article" date="2019" name="Int. J. Syst. Evol. Microbiol.">
        <title>The Global Catalogue of Microorganisms (GCM) 10K type strain sequencing project: providing services to taxonomists for standard genome sequencing and annotation.</title>
        <authorList>
            <consortium name="The Broad Institute Genomics Platform"/>
            <consortium name="The Broad Institute Genome Sequencing Center for Infectious Disease"/>
            <person name="Wu L."/>
            <person name="Ma J."/>
        </authorList>
    </citation>
    <scope>NUCLEOTIDE SEQUENCE [LARGE SCALE GENOMIC DNA]</scope>
    <source>
        <strain evidence="15">KCTC 42964</strain>
    </source>
</reference>
<evidence type="ECO:0000256" key="5">
    <source>
        <dbReference type="ARBA" id="ARBA00022741"/>
    </source>
</evidence>
<keyword evidence="15" id="KW-1185">Reference proteome</keyword>
<organism evidence="14 15">
    <name type="scientific">Marinibaculum pumilum</name>
    <dbReference type="NCBI Taxonomy" id="1766165"/>
    <lineage>
        <taxon>Bacteria</taxon>
        <taxon>Pseudomonadati</taxon>
        <taxon>Pseudomonadota</taxon>
        <taxon>Alphaproteobacteria</taxon>
        <taxon>Rhodospirillales</taxon>
        <taxon>Rhodospirillaceae</taxon>
        <taxon>Marinibaculum</taxon>
    </lineage>
</organism>
<evidence type="ECO:0000313" key="15">
    <source>
        <dbReference type="Proteomes" id="UP001595528"/>
    </source>
</evidence>
<sequence length="653" mass="68926">MSVPLRVLIIEDELPDAELLLRELRRGDFEPDFRRVATAEGLRQALSAGDWDLILCDYTLAGFSGSDALAMVRRMGVSTPLIFVSGTIGEDKAVAAMRAGAQDYVLKDNLKRLLPAIDRELREAALRQQAAQADARRAVAESRVQVLLDMAPDAILTVDAEGRIGTYNRSAENLFGFAPEEIAGAPVEWLLPAGIPADRAARSPGGDAGQQTLMQGRRRDGSEIPIEVSFGEVVEDGRAATMAVIRDIRRRQELEEQLRQAQKMEVVGQLTGGLAHDFNNLLTVIVGNLEAVEQELPTGSRIRRMAELALAAGLRGAALTRQMLAFSRRQTLETQAVDLNGLVAGTVDLLRRTLGDHIAVETELPDGLWTALADPGQVETALLNLALNARDAMPDGGRLRVETANVRLDGAGAGDRPDALSGDYLMLAISDTGTGIAPDALPRVFEPFYTTKAVGLGTGLGLSMVYGFARQSGGDVQIESRPGAGTVVRLYLPRANGSTTAEAGGGAPEIAAPAQGARILVVEDDEDVRATAMALLGSAGYRLTEAADGPTALKMLEAGLQIDLVFTDIAMPGGMSGTDLAAAVQRLHPGMPVLLTTGYADMTGGRASGSGQAAEAWGPVLHKPYRRANLLQMVADALGEAAAAPARKPEGGG</sequence>
<dbReference type="InterPro" id="IPR004358">
    <property type="entry name" value="Sig_transdc_His_kin-like_C"/>
</dbReference>
<dbReference type="InterPro" id="IPR000014">
    <property type="entry name" value="PAS"/>
</dbReference>
<dbReference type="InterPro" id="IPR036097">
    <property type="entry name" value="HisK_dim/P_sf"/>
</dbReference>
<feature type="modified residue" description="4-aspartylphosphate" evidence="9">
    <location>
        <position position="568"/>
    </location>
</feature>
<keyword evidence="3 9" id="KW-0597">Phosphoprotein</keyword>
<evidence type="ECO:0000256" key="10">
    <source>
        <dbReference type="SAM" id="MobiDB-lite"/>
    </source>
</evidence>
<evidence type="ECO:0000256" key="8">
    <source>
        <dbReference type="ARBA" id="ARBA00023012"/>
    </source>
</evidence>
<dbReference type="Proteomes" id="UP001595528">
    <property type="component" value="Unassembled WGS sequence"/>
</dbReference>
<protein>
    <recommendedName>
        <fullName evidence="2">histidine kinase</fullName>
        <ecNumber evidence="2">2.7.13.3</ecNumber>
    </recommendedName>
</protein>
<dbReference type="InterPro" id="IPR003594">
    <property type="entry name" value="HATPase_dom"/>
</dbReference>
<dbReference type="Gene3D" id="3.30.565.10">
    <property type="entry name" value="Histidine kinase-like ATPase, C-terminal domain"/>
    <property type="match status" value="1"/>
</dbReference>
<dbReference type="SMART" id="SM00387">
    <property type="entry name" value="HATPase_c"/>
    <property type="match status" value="1"/>
</dbReference>
<keyword evidence="4" id="KW-0808">Transferase</keyword>
<evidence type="ECO:0000256" key="9">
    <source>
        <dbReference type="PROSITE-ProRule" id="PRU00169"/>
    </source>
</evidence>
<dbReference type="SMART" id="SM00388">
    <property type="entry name" value="HisKA"/>
    <property type="match status" value="1"/>
</dbReference>
<feature type="domain" description="Response regulatory" evidence="12">
    <location>
        <begin position="6"/>
        <end position="122"/>
    </location>
</feature>
<evidence type="ECO:0000256" key="2">
    <source>
        <dbReference type="ARBA" id="ARBA00012438"/>
    </source>
</evidence>
<evidence type="ECO:0000256" key="6">
    <source>
        <dbReference type="ARBA" id="ARBA00022777"/>
    </source>
</evidence>
<keyword evidence="8" id="KW-0902">Two-component regulatory system</keyword>
<dbReference type="InterPro" id="IPR036890">
    <property type="entry name" value="HATPase_C_sf"/>
</dbReference>
<dbReference type="InterPro" id="IPR001789">
    <property type="entry name" value="Sig_transdc_resp-reg_receiver"/>
</dbReference>
<evidence type="ECO:0000313" key="14">
    <source>
        <dbReference type="EMBL" id="MFC3231392.1"/>
    </source>
</evidence>
<dbReference type="EMBL" id="JBHRTR010000054">
    <property type="protein sequence ID" value="MFC3231392.1"/>
    <property type="molecule type" value="Genomic_DNA"/>
</dbReference>
<evidence type="ECO:0000256" key="4">
    <source>
        <dbReference type="ARBA" id="ARBA00022679"/>
    </source>
</evidence>
<dbReference type="Pfam" id="PF02518">
    <property type="entry name" value="HATPase_c"/>
    <property type="match status" value="1"/>
</dbReference>
<accession>A0ABV7LAZ3</accession>
<dbReference type="Gene3D" id="1.10.287.130">
    <property type="match status" value="1"/>
</dbReference>
<dbReference type="NCBIfam" id="TIGR00229">
    <property type="entry name" value="sensory_box"/>
    <property type="match status" value="1"/>
</dbReference>
<dbReference type="InterPro" id="IPR003661">
    <property type="entry name" value="HisK_dim/P_dom"/>
</dbReference>
<dbReference type="PANTHER" id="PTHR43065">
    <property type="entry name" value="SENSOR HISTIDINE KINASE"/>
    <property type="match status" value="1"/>
</dbReference>
<keyword evidence="5" id="KW-0547">Nucleotide-binding</keyword>
<dbReference type="Gene3D" id="3.40.50.2300">
    <property type="match status" value="2"/>
</dbReference>
<dbReference type="SUPFAM" id="SSF52172">
    <property type="entry name" value="CheY-like"/>
    <property type="match status" value="2"/>
</dbReference>
<keyword evidence="7" id="KW-0067">ATP-binding</keyword>
<evidence type="ECO:0000259" key="13">
    <source>
        <dbReference type="PROSITE" id="PS50112"/>
    </source>
</evidence>
<dbReference type="Gene3D" id="3.30.450.20">
    <property type="entry name" value="PAS domain"/>
    <property type="match status" value="1"/>
</dbReference>
<dbReference type="SMART" id="SM00091">
    <property type="entry name" value="PAS"/>
    <property type="match status" value="1"/>
</dbReference>
<gene>
    <name evidence="14" type="ORF">ACFOGJ_29360</name>
</gene>
<dbReference type="Pfam" id="PF13426">
    <property type="entry name" value="PAS_9"/>
    <property type="match status" value="1"/>
</dbReference>
<dbReference type="PROSITE" id="PS50110">
    <property type="entry name" value="RESPONSE_REGULATORY"/>
    <property type="match status" value="2"/>
</dbReference>
<proteinExistence type="predicted"/>
<evidence type="ECO:0000259" key="12">
    <source>
        <dbReference type="PROSITE" id="PS50110"/>
    </source>
</evidence>
<feature type="modified residue" description="4-aspartylphosphate" evidence="9">
    <location>
        <position position="57"/>
    </location>
</feature>
<dbReference type="PANTHER" id="PTHR43065:SF46">
    <property type="entry name" value="C4-DICARBOXYLATE TRANSPORT SENSOR PROTEIN DCTB"/>
    <property type="match status" value="1"/>
</dbReference>
<dbReference type="CDD" id="cd00130">
    <property type="entry name" value="PAS"/>
    <property type="match status" value="1"/>
</dbReference>
<dbReference type="RefSeq" id="WP_379906864.1">
    <property type="nucleotide sequence ID" value="NZ_JBHRTR010000054.1"/>
</dbReference>
<evidence type="ECO:0000256" key="3">
    <source>
        <dbReference type="ARBA" id="ARBA00022553"/>
    </source>
</evidence>
<dbReference type="CDD" id="cd00156">
    <property type="entry name" value="REC"/>
    <property type="match status" value="1"/>
</dbReference>
<dbReference type="PROSITE" id="PS50109">
    <property type="entry name" value="HIS_KIN"/>
    <property type="match status" value="1"/>
</dbReference>
<feature type="domain" description="PAS" evidence="13">
    <location>
        <begin position="140"/>
        <end position="184"/>
    </location>
</feature>
<keyword evidence="6" id="KW-0418">Kinase</keyword>
<dbReference type="EC" id="2.7.13.3" evidence="2"/>
<feature type="domain" description="Response regulatory" evidence="12">
    <location>
        <begin position="518"/>
        <end position="638"/>
    </location>
</feature>
<dbReference type="SUPFAM" id="SSF55874">
    <property type="entry name" value="ATPase domain of HSP90 chaperone/DNA topoisomerase II/histidine kinase"/>
    <property type="match status" value="1"/>
</dbReference>